<dbReference type="Pfam" id="PF00021">
    <property type="entry name" value="UPAR_LY6"/>
    <property type="match status" value="2"/>
</dbReference>
<keyword evidence="3" id="KW-1003">Cell membrane</keyword>
<evidence type="ECO:0000256" key="9">
    <source>
        <dbReference type="SAM" id="SignalP"/>
    </source>
</evidence>
<evidence type="ECO:0000256" key="5">
    <source>
        <dbReference type="ARBA" id="ARBA00022729"/>
    </source>
</evidence>
<gene>
    <name evidence="11" type="ORF">PODLI_1B018236</name>
</gene>
<dbReference type="SMART" id="SM00134">
    <property type="entry name" value="LU"/>
    <property type="match status" value="2"/>
</dbReference>
<dbReference type="InterPro" id="IPR016054">
    <property type="entry name" value="LY6_UPA_recep-like"/>
</dbReference>
<dbReference type="GO" id="GO:0005886">
    <property type="term" value="C:plasma membrane"/>
    <property type="evidence" value="ECO:0007669"/>
    <property type="project" value="UniProtKB-SubCell"/>
</dbReference>
<accession>A0AA35PDT8</accession>
<evidence type="ECO:0000256" key="7">
    <source>
        <dbReference type="ARBA" id="ARBA00023157"/>
    </source>
</evidence>
<dbReference type="PANTHER" id="PTHR20914:SF9">
    <property type="entry name" value="COILED, ISOFORM A"/>
    <property type="match status" value="1"/>
</dbReference>
<reference evidence="11" key="1">
    <citation type="submission" date="2022-12" db="EMBL/GenBank/DDBJ databases">
        <authorList>
            <person name="Alioto T."/>
            <person name="Alioto T."/>
            <person name="Gomez Garrido J."/>
        </authorList>
    </citation>
    <scope>NUCLEOTIDE SEQUENCE</scope>
</reference>
<dbReference type="Gene3D" id="2.10.60.10">
    <property type="entry name" value="CD59"/>
    <property type="match status" value="3"/>
</dbReference>
<evidence type="ECO:0000256" key="8">
    <source>
        <dbReference type="ARBA" id="ARBA00023180"/>
    </source>
</evidence>
<evidence type="ECO:0000256" key="4">
    <source>
        <dbReference type="ARBA" id="ARBA00022525"/>
    </source>
</evidence>
<dbReference type="Proteomes" id="UP001178461">
    <property type="component" value="Chromosome 8"/>
</dbReference>
<dbReference type="AlphaFoldDB" id="A0AA35PDT8"/>
<dbReference type="Pfam" id="PF00087">
    <property type="entry name" value="Toxin_TOLIP"/>
    <property type="match status" value="1"/>
</dbReference>
<evidence type="ECO:0000256" key="2">
    <source>
        <dbReference type="ARBA" id="ARBA00004613"/>
    </source>
</evidence>
<keyword evidence="5 9" id="KW-0732">Signal</keyword>
<feature type="domain" description="UPAR/Ly6" evidence="10">
    <location>
        <begin position="206"/>
        <end position="296"/>
    </location>
</feature>
<keyword evidence="6" id="KW-0472">Membrane</keyword>
<name>A0AA35PDT8_9SAUR</name>
<keyword evidence="7" id="KW-1015">Disulfide bond</keyword>
<dbReference type="SUPFAM" id="SSF57302">
    <property type="entry name" value="Snake toxin-like"/>
    <property type="match status" value="3"/>
</dbReference>
<sequence>MKFQVSLVIFIFCLGAADSLTCQKCLSKNGKCAKNEVEVCDQSQDACFIETKDYAGLDAGTVKLGCGDSNLCRRYQKGNRGSLSWSMFCCSFDLCQPLTRDVHGNGSKNGVQCQTCIGSAAECGHNAPTEPCYGSEDQCVQISQRLLPGEETEPIIKGCGGSSFKDTLVAYQIGRDFAFVEQKVCSSSNCNNRSFPVITSGQPNGLQCYTCQESGHGECAQDRLQVLNCTGVMDQCVRVIDRENRTVTFQKGCATETMCSSYEDIYSKLMGPDSFVECCKTSFCNQAGEHSGPQMLLMVAASAWWLAWMA</sequence>
<protein>
    <recommendedName>
        <fullName evidence="10">UPAR/Ly6 domain-containing protein</fullName>
    </recommendedName>
</protein>
<evidence type="ECO:0000313" key="12">
    <source>
        <dbReference type="Proteomes" id="UP001178461"/>
    </source>
</evidence>
<evidence type="ECO:0000256" key="3">
    <source>
        <dbReference type="ARBA" id="ARBA00022475"/>
    </source>
</evidence>
<keyword evidence="12" id="KW-1185">Reference proteome</keyword>
<dbReference type="InterPro" id="IPR050918">
    <property type="entry name" value="CNF-like_PLA2_Inhibitor"/>
</dbReference>
<dbReference type="EMBL" id="OX395133">
    <property type="protein sequence ID" value="CAI5781057.1"/>
    <property type="molecule type" value="Genomic_DNA"/>
</dbReference>
<proteinExistence type="predicted"/>
<comment type="subcellular location">
    <subcellularLocation>
        <location evidence="1">Cell membrane</location>
    </subcellularLocation>
    <subcellularLocation>
        <location evidence="2">Secreted</location>
    </subcellularLocation>
</comment>
<evidence type="ECO:0000256" key="6">
    <source>
        <dbReference type="ARBA" id="ARBA00023136"/>
    </source>
</evidence>
<dbReference type="InterPro" id="IPR035076">
    <property type="entry name" value="Toxin/TOLIP"/>
</dbReference>
<feature type="signal peptide" evidence="9">
    <location>
        <begin position="1"/>
        <end position="19"/>
    </location>
</feature>
<evidence type="ECO:0000256" key="1">
    <source>
        <dbReference type="ARBA" id="ARBA00004236"/>
    </source>
</evidence>
<dbReference type="GO" id="GO:0005576">
    <property type="term" value="C:extracellular region"/>
    <property type="evidence" value="ECO:0007669"/>
    <property type="project" value="UniProtKB-SubCell"/>
</dbReference>
<feature type="chain" id="PRO_5041295147" description="UPAR/Ly6 domain-containing protein" evidence="9">
    <location>
        <begin position="20"/>
        <end position="310"/>
    </location>
</feature>
<dbReference type="PANTHER" id="PTHR20914">
    <property type="entry name" value="LY6/PLAUR DOMAIN-CONTAINING PROTEIN 8"/>
    <property type="match status" value="1"/>
</dbReference>
<dbReference type="InterPro" id="IPR045860">
    <property type="entry name" value="Snake_toxin-like_sf"/>
</dbReference>
<evidence type="ECO:0000259" key="10">
    <source>
        <dbReference type="SMART" id="SM00134"/>
    </source>
</evidence>
<evidence type="ECO:0000313" key="11">
    <source>
        <dbReference type="EMBL" id="CAI5781057.1"/>
    </source>
</evidence>
<organism evidence="11 12">
    <name type="scientific">Podarcis lilfordi</name>
    <name type="common">Lilford's wall lizard</name>
    <dbReference type="NCBI Taxonomy" id="74358"/>
    <lineage>
        <taxon>Eukaryota</taxon>
        <taxon>Metazoa</taxon>
        <taxon>Chordata</taxon>
        <taxon>Craniata</taxon>
        <taxon>Vertebrata</taxon>
        <taxon>Euteleostomi</taxon>
        <taxon>Lepidosauria</taxon>
        <taxon>Squamata</taxon>
        <taxon>Bifurcata</taxon>
        <taxon>Unidentata</taxon>
        <taxon>Episquamata</taxon>
        <taxon>Laterata</taxon>
        <taxon>Lacertibaenia</taxon>
        <taxon>Lacertidae</taxon>
        <taxon>Podarcis</taxon>
    </lineage>
</organism>
<keyword evidence="8" id="KW-0325">Glycoprotein</keyword>
<keyword evidence="4" id="KW-0964">Secreted</keyword>
<feature type="domain" description="UPAR/Ly6" evidence="10">
    <location>
        <begin position="111"/>
        <end position="205"/>
    </location>
</feature>